<dbReference type="FunFam" id="3.40.970.10:FF:000001">
    <property type="entry name" value="Ribonuclease H1"/>
    <property type="match status" value="6"/>
</dbReference>
<evidence type="ECO:0000256" key="5">
    <source>
        <dbReference type="ARBA" id="ARBA00022723"/>
    </source>
</evidence>
<dbReference type="InterPro" id="IPR011320">
    <property type="entry name" value="RNase_H1_N"/>
</dbReference>
<evidence type="ECO:0000256" key="2">
    <source>
        <dbReference type="ARBA" id="ARBA00005300"/>
    </source>
</evidence>
<keyword evidence="6" id="KW-0255">Endonuclease</keyword>
<evidence type="ECO:0000313" key="12">
    <source>
        <dbReference type="Proteomes" id="UP000002640"/>
    </source>
</evidence>
<dbReference type="GeneID" id="20648706"/>
<dbReference type="RefSeq" id="XP_009522311.1">
    <property type="nucleotide sequence ID" value="XM_009524016.1"/>
</dbReference>
<protein>
    <recommendedName>
        <fullName evidence="3">ribonuclease H</fullName>
        <ecNumber evidence="3">3.1.26.4</ecNumber>
    </recommendedName>
</protein>
<comment type="similarity">
    <text evidence="2">Belongs to the RNase H family.</text>
</comment>
<dbReference type="EC" id="3.1.26.4" evidence="3"/>
<evidence type="ECO:0000256" key="3">
    <source>
        <dbReference type="ARBA" id="ARBA00012180"/>
    </source>
</evidence>
<evidence type="ECO:0000256" key="9">
    <source>
        <dbReference type="SAM" id="MobiDB-lite"/>
    </source>
</evidence>
<dbReference type="Gene3D" id="3.40.970.10">
    <property type="entry name" value="Ribonuclease H1, N-terminal domain"/>
    <property type="match status" value="7"/>
</dbReference>
<keyword evidence="4" id="KW-0540">Nuclease</keyword>
<dbReference type="PANTHER" id="PTHR10642">
    <property type="entry name" value="RIBONUCLEASE H1"/>
    <property type="match status" value="1"/>
</dbReference>
<dbReference type="EMBL" id="JH159153">
    <property type="protein sequence ID" value="EGZ19594.1"/>
    <property type="molecule type" value="Genomic_DNA"/>
</dbReference>
<dbReference type="GO" id="GO:0046872">
    <property type="term" value="F:metal ion binding"/>
    <property type="evidence" value="ECO:0007669"/>
    <property type="project" value="UniProtKB-KW"/>
</dbReference>
<dbReference type="AlphaFoldDB" id="G4Z6M4"/>
<feature type="domain" description="Ribonuclease H1 N-terminal" evidence="10">
    <location>
        <begin position="170"/>
        <end position="212"/>
    </location>
</feature>
<keyword evidence="7" id="KW-0378">Hydrolase</keyword>
<accession>G4Z6M4</accession>
<dbReference type="Pfam" id="PF01693">
    <property type="entry name" value="Cauli_VI"/>
    <property type="match status" value="7"/>
</dbReference>
<feature type="domain" description="Ribonuclease H1 N-terminal" evidence="10">
    <location>
        <begin position="425"/>
        <end position="467"/>
    </location>
</feature>
<name>G4Z6M4_PHYSP</name>
<feature type="domain" description="Ribonuclease H1 N-terminal" evidence="10">
    <location>
        <begin position="100"/>
        <end position="142"/>
    </location>
</feature>
<feature type="domain" description="Ribonuclease H1 N-terminal" evidence="10">
    <location>
        <begin position="239"/>
        <end position="281"/>
    </location>
</feature>
<dbReference type="KEGG" id="psoj:PHYSODRAFT_345295"/>
<evidence type="ECO:0000256" key="8">
    <source>
        <dbReference type="ARBA" id="ARBA00022842"/>
    </source>
</evidence>
<proteinExistence type="inferred from homology"/>
<dbReference type="SMR" id="G4Z6M4"/>
<reference evidence="11 12" key="1">
    <citation type="journal article" date="2006" name="Science">
        <title>Phytophthora genome sequences uncover evolutionary origins and mechanisms of pathogenesis.</title>
        <authorList>
            <person name="Tyler B.M."/>
            <person name="Tripathy S."/>
            <person name="Zhang X."/>
            <person name="Dehal P."/>
            <person name="Jiang R.H."/>
            <person name="Aerts A."/>
            <person name="Arredondo F.D."/>
            <person name="Baxter L."/>
            <person name="Bensasson D."/>
            <person name="Beynon J.L."/>
            <person name="Chapman J."/>
            <person name="Damasceno C.M."/>
            <person name="Dorrance A.E."/>
            <person name="Dou D."/>
            <person name="Dickerman A.W."/>
            <person name="Dubchak I.L."/>
            <person name="Garbelotto M."/>
            <person name="Gijzen M."/>
            <person name="Gordon S.G."/>
            <person name="Govers F."/>
            <person name="Grunwald N.J."/>
            <person name="Huang W."/>
            <person name="Ivors K.L."/>
            <person name="Jones R.W."/>
            <person name="Kamoun S."/>
            <person name="Krampis K."/>
            <person name="Lamour K.H."/>
            <person name="Lee M.K."/>
            <person name="McDonald W.H."/>
            <person name="Medina M."/>
            <person name="Meijer H.J."/>
            <person name="Nordberg E.K."/>
            <person name="Maclean D.J."/>
            <person name="Ospina-Giraldo M.D."/>
            <person name="Morris P.F."/>
            <person name="Phuntumart V."/>
            <person name="Putnam N.H."/>
            <person name="Rash S."/>
            <person name="Rose J.K."/>
            <person name="Sakihama Y."/>
            <person name="Salamov A.A."/>
            <person name="Savidor A."/>
            <person name="Scheuring C.F."/>
            <person name="Smith B.M."/>
            <person name="Sobral B.W."/>
            <person name="Terry A."/>
            <person name="Torto-Alalibo T.A."/>
            <person name="Win J."/>
            <person name="Xu Z."/>
            <person name="Zhang H."/>
            <person name="Grigoriev I.V."/>
            <person name="Rokhsar D.S."/>
            <person name="Boore J.L."/>
        </authorList>
    </citation>
    <scope>NUCLEOTIDE SEQUENCE [LARGE SCALE GENOMIC DNA]</scope>
    <source>
        <strain evidence="11 12">P6497</strain>
    </source>
</reference>
<dbReference type="InterPro" id="IPR009027">
    <property type="entry name" value="Ribosomal_bL9/RNase_H1_N"/>
</dbReference>
<evidence type="ECO:0000259" key="10">
    <source>
        <dbReference type="Pfam" id="PF01693"/>
    </source>
</evidence>
<feature type="domain" description="Ribonuclease H1 N-terminal" evidence="10">
    <location>
        <begin position="20"/>
        <end position="62"/>
    </location>
</feature>
<evidence type="ECO:0000256" key="7">
    <source>
        <dbReference type="ARBA" id="ARBA00022801"/>
    </source>
</evidence>
<evidence type="ECO:0000256" key="6">
    <source>
        <dbReference type="ARBA" id="ARBA00022759"/>
    </source>
</evidence>
<dbReference type="PANTHER" id="PTHR10642:SF26">
    <property type="entry name" value="RIBONUCLEASE H1"/>
    <property type="match status" value="1"/>
</dbReference>
<dbReference type="OMA" id="ETWYYAV"/>
<evidence type="ECO:0000256" key="4">
    <source>
        <dbReference type="ARBA" id="ARBA00022722"/>
    </source>
</evidence>
<evidence type="ECO:0000313" key="11">
    <source>
        <dbReference type="EMBL" id="EGZ19594.1"/>
    </source>
</evidence>
<dbReference type="STRING" id="1094619.G4Z6M4"/>
<organism evidence="11 12">
    <name type="scientific">Phytophthora sojae (strain P6497)</name>
    <name type="common">Soybean stem and root rot agent</name>
    <name type="synonym">Phytophthora megasperma f. sp. glycines</name>
    <dbReference type="NCBI Taxonomy" id="1094619"/>
    <lineage>
        <taxon>Eukaryota</taxon>
        <taxon>Sar</taxon>
        <taxon>Stramenopiles</taxon>
        <taxon>Oomycota</taxon>
        <taxon>Peronosporomycetes</taxon>
        <taxon>Peronosporales</taxon>
        <taxon>Peronosporaceae</taxon>
        <taxon>Phytophthora</taxon>
    </lineage>
</organism>
<dbReference type="InParanoid" id="G4Z6M4"/>
<gene>
    <name evidence="11" type="ORF">PHYSODRAFT_345295</name>
</gene>
<sequence>MGWYEYDSETGYDYHEPSWFYAVAVGRTTGIFTSHGEAAAQVHGYPSFRMRKFSDYEDARDFLEEFDIFCESLTEDGSQERDREEEGPEGGEDGDGDSWFYAVAVGRSTGIFLDFEDARDQIYGYPRSRMEKFLDYDEAEGYIEKNQLLYEEEEEKEEDEDEMKVPAVWFYAVAVGRSTGVYMNHQEAMEQVHGYSGFRMKKFRDFGEAEEYIAFNQVYSSDEEDESEAEAEVEEEIWYYAVAVGRTTGVYTDWQEAMEQVRGYSGFRMKKFLDYSEAQQYIGENRLYYEEDEEEKSDDEEEVEQEEVWYYAVAVGRRIGVYTNRGDALDQVYEYSGFRMKKFLDYNEALGEEWEESEEEQVMEKEEWFYAVAVGRNTGIYTNNEEAIEQVHGYPGFRMKKFLDYDEAEEVGSESEPEEEFETWYYAVTVGRDIGVYTDWQVARDQVYGYSGFRMKKFLDLSEAWEYVRYNKGY</sequence>
<dbReference type="GO" id="GO:0004523">
    <property type="term" value="F:RNA-DNA hybrid ribonuclease activity"/>
    <property type="evidence" value="ECO:0007669"/>
    <property type="project" value="UniProtKB-EC"/>
</dbReference>
<feature type="domain" description="Ribonuclease H1 N-terminal" evidence="10">
    <location>
        <begin position="369"/>
        <end position="410"/>
    </location>
</feature>
<feature type="region of interest" description="Disordered" evidence="9">
    <location>
        <begin position="74"/>
        <end position="97"/>
    </location>
</feature>
<dbReference type="SUPFAM" id="SSF55658">
    <property type="entry name" value="L9 N-domain-like"/>
    <property type="match status" value="7"/>
</dbReference>
<keyword evidence="5" id="KW-0479">Metal-binding</keyword>
<comment type="cofactor">
    <cofactor evidence="1">
        <name>Mg(2+)</name>
        <dbReference type="ChEBI" id="CHEBI:18420"/>
    </cofactor>
</comment>
<keyword evidence="12" id="KW-1185">Reference proteome</keyword>
<dbReference type="InterPro" id="IPR050092">
    <property type="entry name" value="RNase_H"/>
</dbReference>
<dbReference type="Proteomes" id="UP000002640">
    <property type="component" value="Unassembled WGS sequence"/>
</dbReference>
<feature type="domain" description="Ribonuclease H1 N-terminal" evidence="10">
    <location>
        <begin position="310"/>
        <end position="349"/>
    </location>
</feature>
<dbReference type="InterPro" id="IPR037056">
    <property type="entry name" value="RNase_H1_N_sf"/>
</dbReference>
<evidence type="ECO:0000256" key="1">
    <source>
        <dbReference type="ARBA" id="ARBA00001946"/>
    </source>
</evidence>
<keyword evidence="8" id="KW-0460">Magnesium</keyword>
<dbReference type="GO" id="GO:0043137">
    <property type="term" value="P:DNA replication, removal of RNA primer"/>
    <property type="evidence" value="ECO:0007669"/>
    <property type="project" value="TreeGrafter"/>
</dbReference>
<feature type="compositionally biased region" description="Acidic residues" evidence="9">
    <location>
        <begin position="85"/>
        <end position="96"/>
    </location>
</feature>